<dbReference type="SMART" id="SM00367">
    <property type="entry name" value="LRR_CC"/>
    <property type="match status" value="6"/>
</dbReference>
<dbReference type="SUPFAM" id="SSF52047">
    <property type="entry name" value="RNI-like"/>
    <property type="match status" value="2"/>
</dbReference>
<dbReference type="GO" id="GO:0019005">
    <property type="term" value="C:SCF ubiquitin ligase complex"/>
    <property type="evidence" value="ECO:0007669"/>
    <property type="project" value="TreeGrafter"/>
</dbReference>
<feature type="compositionally biased region" description="Basic and acidic residues" evidence="1">
    <location>
        <begin position="788"/>
        <end position="801"/>
    </location>
</feature>
<keyword evidence="3" id="KW-1185">Reference proteome</keyword>
<dbReference type="InterPro" id="IPR001611">
    <property type="entry name" value="Leu-rich_rpt"/>
</dbReference>
<dbReference type="EMBL" id="JAFHLR010000031">
    <property type="protein sequence ID" value="KAG5471685.1"/>
    <property type="molecule type" value="Genomic_DNA"/>
</dbReference>
<feature type="compositionally biased region" description="Basic and acidic residues" evidence="1">
    <location>
        <begin position="1183"/>
        <end position="1193"/>
    </location>
</feature>
<sequence length="1616" mass="171941">MQQRPGQHLQLSLTSLCALASYWPSRAPLAFAAAQPRCRIAAEARLVGAFSDDDVESEYQAVWTGWARQMPFGDWWVSDLAERVMPSERQFGSEVQLMDSAGDIVDESRWYSDLAPNTITATAGATLRGRERPRVAWPHAPSTSGASRWRHTQPHPHARTYFEHKQKRSSTAAAATTTGAVQSDLNSGGSVRDFLLFPDYPYTGTSVRFAAMRAGCLGGVQVGHIVSFLVRSTAPHADQYIANPSSTKLFSSADLALQEHARLPWRRVLHWEVGVEREEDHRRRQAVTPMCSKPCDDEPPSCQSSSHLGGTWMYSHWWLSRPLVLEHVITHTSLPPCPHSDVCYDVGGDATQQITHGPSCLTAATPPPTTLYAYGDHPASLPLYMAEGCVARAAYPAGAWETTMTTTEGSEEGAQCLAVSLTPSAQGGQQPHRCCAAFLSAVHLHECRAPPTPPSLTVSSTSDSAAPWWDGFLRCPCCAHLQLLNINLEGADTGRLEDRATAAAPAGSAEQVAEVVPPPSASPPLSTLDSLVSDKGRAPVDGRSRQPLLERRRPQMQAVSSEADSASSARLRLWTPVLRYITEVHLISSATLRDIGFLGELPALRLADVSLNTSLTDSGVRGLCRSATLRVIDMSYCPQVDAAAAELVRCLMQLEELYLSGTGLTDATLRTVAAHLRCSGGTPRDTTPVSDTDAPGSGRPCDSPRADRGRQLRVLHALACRQLRNPYRALASAGSTRRGQRGGWGGGGGARGPSCWAGLQELRISAAAIGERHHESGESRSLSSDRSGTQREDRTIEVGDATERVADAAEASAEVMPSSLEGGPAAVLHQARGGSLPVASSSPLASESDAAGVKESRAAVSEMAAVDLPGLLTPPLPFLWESLTTLVFTDTKFRCALGDVGQLPSLLRLSLRRCSVEVDEWPGAAEGAHRPWLSGLEHSAFLHTVHLDGCSASAIRGIGSLQVLARLPSLQNVSLSHTSVRDADLDAFVAELCRGGATASQHQFRRLCLRACGSIAHVGAVALLSSVRSLDLSDTAVRQEVLDALGSSSAAQGSGRSHALQVLNCSACSLIADLSPLAHLQHLCWLDVSHTPVTTAAVAALRFCSSLTHLTLKNCPAVHHVRDVMTIASLEVLNAQGSGLYDSDGVDGEEGGHVSAETRQVARQSRRRSFTPGTRLYNLIDPPPHRDDSRALENDSSSHLAVVDVFPGNDDVLYTSSLHTLLLSHTRVRRICRLGLLPSLMCLDLSSTAVTDSELVKFVCTGLAVTGKRAPDERSGLGRSSPVVVHSLSAVRLDENAGQGRRGPPLRLLSLQFCRGIFSVGVLGLCPHLTKLDVSSSNVTSQGLLGLHRSTSLAQLRLLACKSVHDMRALQLIPSLTEVDGSGCNVHSGCITGAGVRGGIGARDAEDGGRRGAEADENGECLSSLLSTRGGDAAPMAPPILCSDLLQESGSAADDLAAVRRVTEGLPLPTAALFQVDTFLSCSSVRTRGLQRLVLDGCVNIRSLVEFGVLPFLLELSLCNCRGITAACVAELASPSQSSSRASGAVSFPSVVASSAPPLPAPFASLRTLRFSSCRNLTGSLAGLELLPKLRYVHVDRCGITSVSEVVPALRRRVVL</sequence>
<dbReference type="PANTHER" id="PTHR13318">
    <property type="entry name" value="PARTNER OF PAIRED, ISOFORM B-RELATED"/>
    <property type="match status" value="1"/>
</dbReference>
<feature type="region of interest" description="Disordered" evidence="1">
    <location>
        <begin position="500"/>
        <end position="563"/>
    </location>
</feature>
<dbReference type="GO" id="GO:0031146">
    <property type="term" value="P:SCF-dependent proteasomal ubiquitin-dependent protein catabolic process"/>
    <property type="evidence" value="ECO:0007669"/>
    <property type="project" value="TreeGrafter"/>
</dbReference>
<accession>A0A836H782</accession>
<feature type="compositionally biased region" description="Basic and acidic residues" evidence="1">
    <location>
        <begin position="532"/>
        <end position="553"/>
    </location>
</feature>
<feature type="compositionally biased region" description="Gly residues" evidence="1">
    <location>
        <begin position="741"/>
        <end position="750"/>
    </location>
</feature>
<protein>
    <recommendedName>
        <fullName evidence="4">Leucine-rich repeat protein</fullName>
    </recommendedName>
</protein>
<feature type="region of interest" description="Disordered" evidence="1">
    <location>
        <begin position="680"/>
        <end position="707"/>
    </location>
</feature>
<dbReference type="GeneID" id="92359184"/>
<gene>
    <name evidence="2" type="ORF">LSCM4_03237</name>
</gene>
<feature type="region of interest" description="Disordered" evidence="1">
    <location>
        <begin position="731"/>
        <end position="750"/>
    </location>
</feature>
<dbReference type="Pfam" id="PF13516">
    <property type="entry name" value="LRR_6"/>
    <property type="match status" value="1"/>
</dbReference>
<proteinExistence type="predicted"/>
<feature type="region of interest" description="Disordered" evidence="1">
    <location>
        <begin position="770"/>
        <end position="801"/>
    </location>
</feature>
<dbReference type="Proteomes" id="UP000674143">
    <property type="component" value="Chromosome 31"/>
</dbReference>
<feature type="region of interest" description="Disordered" evidence="1">
    <location>
        <begin position="131"/>
        <end position="154"/>
    </location>
</feature>
<evidence type="ECO:0000313" key="2">
    <source>
        <dbReference type="EMBL" id="KAG5471685.1"/>
    </source>
</evidence>
<dbReference type="RefSeq" id="XP_067060802.1">
    <property type="nucleotide sequence ID" value="XM_067205250.1"/>
</dbReference>
<dbReference type="SUPFAM" id="SSF52058">
    <property type="entry name" value="L domain-like"/>
    <property type="match status" value="1"/>
</dbReference>
<dbReference type="Gene3D" id="3.80.10.10">
    <property type="entry name" value="Ribonuclease Inhibitor"/>
    <property type="match status" value="5"/>
</dbReference>
<reference evidence="2 3" key="1">
    <citation type="submission" date="2021-02" db="EMBL/GenBank/DDBJ databases">
        <title>Leishmania (Mundinia) orientalis Genome sequencing and assembly.</title>
        <authorList>
            <person name="Almutairi H."/>
            <person name="Gatherer D."/>
        </authorList>
    </citation>
    <scope>NUCLEOTIDE SEQUENCE [LARGE SCALE GENOMIC DNA]</scope>
    <source>
        <strain evidence="2">LSCM4</strain>
    </source>
</reference>
<evidence type="ECO:0008006" key="4">
    <source>
        <dbReference type="Google" id="ProtNLM"/>
    </source>
</evidence>
<name>A0A836H782_9TRYP</name>
<dbReference type="InterPro" id="IPR006553">
    <property type="entry name" value="Leu-rich_rpt_Cys-con_subtyp"/>
</dbReference>
<comment type="caution">
    <text evidence="2">The sequence shown here is derived from an EMBL/GenBank/DDBJ whole genome shotgun (WGS) entry which is preliminary data.</text>
</comment>
<organism evidence="2 3">
    <name type="scientific">Leishmania orientalis</name>
    <dbReference type="NCBI Taxonomy" id="2249476"/>
    <lineage>
        <taxon>Eukaryota</taxon>
        <taxon>Discoba</taxon>
        <taxon>Euglenozoa</taxon>
        <taxon>Kinetoplastea</taxon>
        <taxon>Metakinetoplastina</taxon>
        <taxon>Trypanosomatida</taxon>
        <taxon>Trypanosomatidae</taxon>
        <taxon>Leishmaniinae</taxon>
        <taxon>Leishmania</taxon>
    </lineage>
</organism>
<dbReference type="InterPro" id="IPR032675">
    <property type="entry name" value="LRR_dom_sf"/>
</dbReference>
<dbReference type="KEGG" id="loi:92359184"/>
<evidence type="ECO:0000313" key="3">
    <source>
        <dbReference type="Proteomes" id="UP000674143"/>
    </source>
</evidence>
<evidence type="ECO:0000256" key="1">
    <source>
        <dbReference type="SAM" id="MobiDB-lite"/>
    </source>
</evidence>
<feature type="region of interest" description="Disordered" evidence="1">
    <location>
        <begin position="1147"/>
        <end position="1193"/>
    </location>
</feature>